<evidence type="ECO:0000256" key="3">
    <source>
        <dbReference type="ARBA" id="ARBA00015325"/>
    </source>
</evidence>
<comment type="subunit">
    <text evidence="13">Interacts with the Sec translocase complex via SecD. Specifically interacts with transmembrane segments of nascent integral membrane proteins during membrane integration.</text>
</comment>
<dbReference type="NCBIfam" id="TIGR03592">
    <property type="entry name" value="yidC_oxa1_cterm"/>
    <property type="match status" value="1"/>
</dbReference>
<keyword evidence="10 13" id="KW-0143">Chaperone</keyword>
<dbReference type="Pfam" id="PF14849">
    <property type="entry name" value="YidC_periplas"/>
    <property type="match status" value="1"/>
</dbReference>
<dbReference type="GO" id="GO:0032977">
    <property type="term" value="F:membrane insertase activity"/>
    <property type="evidence" value="ECO:0007669"/>
    <property type="project" value="InterPro"/>
</dbReference>
<dbReference type="InterPro" id="IPR001708">
    <property type="entry name" value="YidC/ALB3/OXA1/COX18"/>
</dbReference>
<organism evidence="17 18">
    <name type="scientific">Sediminitomix flava</name>
    <dbReference type="NCBI Taxonomy" id="379075"/>
    <lineage>
        <taxon>Bacteria</taxon>
        <taxon>Pseudomonadati</taxon>
        <taxon>Bacteroidota</taxon>
        <taxon>Cytophagia</taxon>
        <taxon>Cytophagales</taxon>
        <taxon>Flammeovirgaceae</taxon>
        <taxon>Sediminitomix</taxon>
    </lineage>
</organism>
<dbReference type="InterPro" id="IPR028055">
    <property type="entry name" value="YidC/Oxa/ALB_C"/>
</dbReference>
<reference evidence="17 18" key="1">
    <citation type="submission" date="2018-03" db="EMBL/GenBank/DDBJ databases">
        <title>Genomic Encyclopedia of Archaeal and Bacterial Type Strains, Phase II (KMG-II): from individual species to whole genera.</title>
        <authorList>
            <person name="Goeker M."/>
        </authorList>
    </citation>
    <scope>NUCLEOTIDE SEQUENCE [LARGE SCALE GENOMIC DNA]</scope>
    <source>
        <strain evidence="17 18">DSM 28229</strain>
    </source>
</reference>
<keyword evidence="8 13" id="KW-1133">Transmembrane helix</keyword>
<name>A0A315ZC18_SEDFL</name>
<keyword evidence="4 13" id="KW-0813">Transport</keyword>
<dbReference type="GO" id="GO:0015031">
    <property type="term" value="P:protein transport"/>
    <property type="evidence" value="ECO:0007669"/>
    <property type="project" value="UniProtKB-KW"/>
</dbReference>
<proteinExistence type="inferred from homology"/>
<dbReference type="EMBL" id="QGDO01000002">
    <property type="protein sequence ID" value="PWJ43081.1"/>
    <property type="molecule type" value="Genomic_DNA"/>
</dbReference>
<evidence type="ECO:0000256" key="12">
    <source>
        <dbReference type="ARBA" id="ARBA00033342"/>
    </source>
</evidence>
<evidence type="ECO:0000256" key="4">
    <source>
        <dbReference type="ARBA" id="ARBA00022448"/>
    </source>
</evidence>
<dbReference type="PANTHER" id="PTHR12428:SF65">
    <property type="entry name" value="CYTOCHROME C OXIDASE ASSEMBLY PROTEIN COX18, MITOCHONDRIAL"/>
    <property type="match status" value="1"/>
</dbReference>
<evidence type="ECO:0000259" key="16">
    <source>
        <dbReference type="Pfam" id="PF14849"/>
    </source>
</evidence>
<dbReference type="InterPro" id="IPR047196">
    <property type="entry name" value="YidC_ALB_C"/>
</dbReference>
<dbReference type="HAMAP" id="MF_01810">
    <property type="entry name" value="YidC_type1"/>
    <property type="match status" value="1"/>
</dbReference>
<dbReference type="Proteomes" id="UP000245535">
    <property type="component" value="Unassembled WGS sequence"/>
</dbReference>
<evidence type="ECO:0000256" key="14">
    <source>
        <dbReference type="SAM" id="MobiDB-lite"/>
    </source>
</evidence>
<feature type="transmembrane region" description="Helical" evidence="13">
    <location>
        <begin position="519"/>
        <end position="541"/>
    </location>
</feature>
<feature type="transmembrane region" description="Helical" evidence="13">
    <location>
        <begin position="358"/>
        <end position="378"/>
    </location>
</feature>
<keyword evidence="5 13" id="KW-1003">Cell membrane</keyword>
<keyword evidence="7 13" id="KW-0653">Protein transport</keyword>
<comment type="function">
    <text evidence="13">Required for the insertion and/or proper folding and/or complex formation of integral membrane proteins into the membrane. Involved in integration of membrane proteins that insert both dependently and independently of the Sec translocase complex, as well as at least some lipoproteins. Aids folding of multispanning membrane proteins.</text>
</comment>
<dbReference type="GO" id="GO:0051205">
    <property type="term" value="P:protein insertion into membrane"/>
    <property type="evidence" value="ECO:0007669"/>
    <property type="project" value="TreeGrafter"/>
</dbReference>
<dbReference type="PANTHER" id="PTHR12428">
    <property type="entry name" value="OXA1"/>
    <property type="match status" value="1"/>
</dbReference>
<dbReference type="InterPro" id="IPR019998">
    <property type="entry name" value="Membr_insert_YidC"/>
</dbReference>
<dbReference type="PRINTS" id="PR00701">
    <property type="entry name" value="60KDINNERMP"/>
</dbReference>
<dbReference type="OrthoDB" id="9780552at2"/>
<comment type="subcellular location">
    <subcellularLocation>
        <location evidence="1">Cell inner membrane</location>
        <topology evidence="1">Multi-pass membrane protein</topology>
    </subcellularLocation>
    <subcellularLocation>
        <location evidence="13">Cell membrane</location>
        <topology evidence="13">Multi-pass membrane protein</topology>
    </subcellularLocation>
</comment>
<dbReference type="CDD" id="cd20070">
    <property type="entry name" value="5TM_YidC_Alb3"/>
    <property type="match status" value="1"/>
</dbReference>
<gene>
    <name evidence="13" type="primary">yidC</name>
    <name evidence="17" type="ORF">BC781_102629</name>
</gene>
<evidence type="ECO:0000256" key="10">
    <source>
        <dbReference type="ARBA" id="ARBA00023186"/>
    </source>
</evidence>
<evidence type="ECO:0000259" key="15">
    <source>
        <dbReference type="Pfam" id="PF02096"/>
    </source>
</evidence>
<dbReference type="Pfam" id="PF02096">
    <property type="entry name" value="60KD_IMP"/>
    <property type="match status" value="1"/>
</dbReference>
<sequence length="611" mass="69639">MENNKQTLGFILITAMLGVYMFWFAPEPVEQPDNAVQETTSVVSETATETTESNNTITLSDSALQNQYGLFAEGVQGTEKDIVLENNDVKVILSTKGGTVKEVLLKNFTDQHDNTLKLITEESSNISEVVTTDKWGEVDLNKLYYQVSSSNSNEVTFTLRAGDKPVLNRTYRLESEGFIIQYENEFAALKPYVTKEAVTFRWVDHMRLVESDMKQSRMRSTVNYYATDDSFDYLSQNPTGDDQVIVDKPLRWVSMKQKFFNSSIITDKQFNNADLAWTVNEKDTSVVKTGDVQLSVPFADFKDGNIRFYFGPNDYDICDEVTPGFEQNVYLGWGIFGWMNRIAFIPLFKILASYISNYGVVIFIMVLLIKSILFPLTYKSYLSMAKTKVLKPQIDEIKERVGEDDPQKVQMETMKLYQQVGVNPLSGCIPMLFQMPIFLALYNLFPNALPLRHQSFLWAEDLTTYDSILNLPFEIPFYGDHVSLFTLLMTASTLIYTHLNNKMNAGMQAQQGPMKAMSYVMPVMFLFVLNGFAAALTYYYFVSNLITISQQTLAKRFINEDKILAKLEENKKRNASGNKKKSGFQVRLQEAMKAAQEQQEAQNKKKKGGKK</sequence>
<evidence type="ECO:0000256" key="1">
    <source>
        <dbReference type="ARBA" id="ARBA00004429"/>
    </source>
</evidence>
<evidence type="ECO:0000256" key="9">
    <source>
        <dbReference type="ARBA" id="ARBA00023136"/>
    </source>
</evidence>
<accession>A0A315ZC18</accession>
<comment type="similarity">
    <text evidence="2 13">Belongs to the OXA1/ALB3/YidC family. Type 1 subfamily.</text>
</comment>
<keyword evidence="9 13" id="KW-0472">Membrane</keyword>
<feature type="transmembrane region" description="Helical" evidence="13">
    <location>
        <begin position="481"/>
        <end position="499"/>
    </location>
</feature>
<dbReference type="InterPro" id="IPR028053">
    <property type="entry name" value="Membr_insert_YidC_N"/>
</dbReference>
<dbReference type="InterPro" id="IPR038221">
    <property type="entry name" value="YidC_periplasmic_sf"/>
</dbReference>
<dbReference type="CDD" id="cd19961">
    <property type="entry name" value="EcYidC-like_peri"/>
    <property type="match status" value="1"/>
</dbReference>
<feature type="transmembrane region" description="Helical" evidence="13">
    <location>
        <begin position="420"/>
        <end position="445"/>
    </location>
</feature>
<dbReference type="GO" id="GO:0005886">
    <property type="term" value="C:plasma membrane"/>
    <property type="evidence" value="ECO:0007669"/>
    <property type="project" value="UniProtKB-SubCell"/>
</dbReference>
<dbReference type="NCBIfam" id="NF002356">
    <property type="entry name" value="PRK01318.2-3"/>
    <property type="match status" value="1"/>
</dbReference>
<protein>
    <recommendedName>
        <fullName evidence="3 13">Membrane protein insertase YidC</fullName>
    </recommendedName>
    <alternativeName>
        <fullName evidence="12 13">Foldase YidC</fullName>
    </alternativeName>
    <alternativeName>
        <fullName evidence="11 13">Membrane integrase YidC</fullName>
    </alternativeName>
    <alternativeName>
        <fullName evidence="13">Membrane protein YidC</fullName>
    </alternativeName>
</protein>
<evidence type="ECO:0000256" key="11">
    <source>
        <dbReference type="ARBA" id="ARBA00033245"/>
    </source>
</evidence>
<feature type="domain" description="Membrane insertase YidC/Oxa/ALB C-terminal" evidence="15">
    <location>
        <begin position="358"/>
        <end position="555"/>
    </location>
</feature>
<keyword evidence="6 13" id="KW-0812">Transmembrane</keyword>
<evidence type="ECO:0000256" key="7">
    <source>
        <dbReference type="ARBA" id="ARBA00022927"/>
    </source>
</evidence>
<dbReference type="NCBIfam" id="TIGR03593">
    <property type="entry name" value="yidC_nterm"/>
    <property type="match status" value="1"/>
</dbReference>
<evidence type="ECO:0000256" key="5">
    <source>
        <dbReference type="ARBA" id="ARBA00022475"/>
    </source>
</evidence>
<dbReference type="AlphaFoldDB" id="A0A315ZC18"/>
<evidence type="ECO:0000256" key="13">
    <source>
        <dbReference type="HAMAP-Rule" id="MF_01810"/>
    </source>
</evidence>
<evidence type="ECO:0000313" key="17">
    <source>
        <dbReference type="EMBL" id="PWJ43081.1"/>
    </source>
</evidence>
<keyword evidence="18" id="KW-1185">Reference proteome</keyword>
<comment type="caution">
    <text evidence="17">The sequence shown here is derived from an EMBL/GenBank/DDBJ whole genome shotgun (WGS) entry which is preliminary data.</text>
</comment>
<dbReference type="Gene3D" id="2.70.98.90">
    <property type="match status" value="1"/>
</dbReference>
<evidence type="ECO:0000256" key="8">
    <source>
        <dbReference type="ARBA" id="ARBA00022989"/>
    </source>
</evidence>
<feature type="transmembrane region" description="Helical" evidence="13">
    <location>
        <begin position="7"/>
        <end position="25"/>
    </location>
</feature>
<evidence type="ECO:0000313" key="18">
    <source>
        <dbReference type="Proteomes" id="UP000245535"/>
    </source>
</evidence>
<dbReference type="RefSeq" id="WP_109617325.1">
    <property type="nucleotide sequence ID" value="NZ_QGDO01000002.1"/>
</dbReference>
<feature type="compositionally biased region" description="Low complexity" evidence="14">
    <location>
        <begin position="589"/>
        <end position="601"/>
    </location>
</feature>
<evidence type="ECO:0000256" key="6">
    <source>
        <dbReference type="ARBA" id="ARBA00022692"/>
    </source>
</evidence>
<feature type="domain" description="Membrane insertase YidC N-terminal" evidence="16">
    <location>
        <begin position="82"/>
        <end position="340"/>
    </location>
</feature>
<evidence type="ECO:0000256" key="2">
    <source>
        <dbReference type="ARBA" id="ARBA00010527"/>
    </source>
</evidence>
<feature type="region of interest" description="Disordered" evidence="14">
    <location>
        <begin position="569"/>
        <end position="611"/>
    </location>
</feature>